<dbReference type="SUPFAM" id="SSF55008">
    <property type="entry name" value="HMA, heavy metal-associated domain"/>
    <property type="match status" value="1"/>
</dbReference>
<evidence type="ECO:0000259" key="2">
    <source>
        <dbReference type="PROSITE" id="PS50846"/>
    </source>
</evidence>
<name>A0A554VGR1_9FLAO</name>
<evidence type="ECO:0000313" key="4">
    <source>
        <dbReference type="Proteomes" id="UP000318833"/>
    </source>
</evidence>
<dbReference type="GO" id="GO:0046872">
    <property type="term" value="F:metal ion binding"/>
    <property type="evidence" value="ECO:0007669"/>
    <property type="project" value="UniProtKB-KW"/>
</dbReference>
<feature type="domain" description="HMA" evidence="2">
    <location>
        <begin position="1"/>
        <end position="66"/>
    </location>
</feature>
<dbReference type="InterPro" id="IPR036163">
    <property type="entry name" value="HMA_dom_sf"/>
</dbReference>
<dbReference type="Proteomes" id="UP000318833">
    <property type="component" value="Unassembled WGS sequence"/>
</dbReference>
<protein>
    <submittedName>
        <fullName evidence="3">Heavy-metal-associated domain-containing protein</fullName>
    </submittedName>
</protein>
<accession>A0A554VGR1</accession>
<evidence type="ECO:0000256" key="1">
    <source>
        <dbReference type="ARBA" id="ARBA00022723"/>
    </source>
</evidence>
<organism evidence="3 4">
    <name type="scientific">Aquimarina algiphila</name>
    <dbReference type="NCBI Taxonomy" id="2047982"/>
    <lineage>
        <taxon>Bacteria</taxon>
        <taxon>Pseudomonadati</taxon>
        <taxon>Bacteroidota</taxon>
        <taxon>Flavobacteriia</taxon>
        <taxon>Flavobacteriales</taxon>
        <taxon>Flavobacteriaceae</taxon>
        <taxon>Aquimarina</taxon>
    </lineage>
</organism>
<evidence type="ECO:0000313" key="3">
    <source>
        <dbReference type="EMBL" id="TSE06568.1"/>
    </source>
</evidence>
<proteinExistence type="predicted"/>
<dbReference type="PROSITE" id="PS50846">
    <property type="entry name" value="HMA_2"/>
    <property type="match status" value="1"/>
</dbReference>
<reference evidence="3 4" key="1">
    <citation type="submission" date="2019-07" db="EMBL/GenBank/DDBJ databases">
        <title>The draft genome sequence of Aquimarina algiphila M91.</title>
        <authorList>
            <person name="Meng X."/>
        </authorList>
    </citation>
    <scope>NUCLEOTIDE SEQUENCE [LARGE SCALE GENOMIC DNA]</scope>
    <source>
        <strain evidence="3 4">M91</strain>
    </source>
</reference>
<dbReference type="InterPro" id="IPR017969">
    <property type="entry name" value="Heavy-metal-associated_CS"/>
</dbReference>
<gene>
    <name evidence="3" type="ORF">FOF46_19065</name>
</gene>
<dbReference type="RefSeq" id="WP_109434341.1">
    <property type="nucleotide sequence ID" value="NZ_CANLFO010000013.1"/>
</dbReference>
<dbReference type="EMBL" id="VLNR01000044">
    <property type="protein sequence ID" value="TSE06568.1"/>
    <property type="molecule type" value="Genomic_DNA"/>
</dbReference>
<dbReference type="Gene3D" id="3.30.70.100">
    <property type="match status" value="1"/>
</dbReference>
<comment type="caution">
    <text evidence="3">The sequence shown here is derived from an EMBL/GenBank/DDBJ whole genome shotgun (WGS) entry which is preliminary data.</text>
</comment>
<dbReference type="AlphaFoldDB" id="A0A554VGR1"/>
<dbReference type="OrthoDB" id="677920at2"/>
<keyword evidence="1" id="KW-0479">Metal-binding</keyword>
<keyword evidence="4" id="KW-1185">Reference proteome</keyword>
<dbReference type="CDD" id="cd00371">
    <property type="entry name" value="HMA"/>
    <property type="match status" value="1"/>
</dbReference>
<sequence>MRTTIEIQNLKCSGCENTIAKKLHALEGIKDICINVNDCSVSFSYKTHQGLETVRQELLKLGYPIKGDKNNFNIKAKSYVSCAIGRVSK</sequence>
<dbReference type="Pfam" id="PF00403">
    <property type="entry name" value="HMA"/>
    <property type="match status" value="1"/>
</dbReference>
<dbReference type="PROSITE" id="PS01047">
    <property type="entry name" value="HMA_1"/>
    <property type="match status" value="1"/>
</dbReference>
<dbReference type="InterPro" id="IPR006121">
    <property type="entry name" value="HMA_dom"/>
</dbReference>